<evidence type="ECO:0000256" key="5">
    <source>
        <dbReference type="ARBA" id="ARBA00023034"/>
    </source>
</evidence>
<dbReference type="Gramene" id="KGN53051">
    <property type="protein sequence ID" value="KGN53051"/>
    <property type="gene ID" value="Csa_4G012470"/>
</dbReference>
<reference evidence="9 10" key="2">
    <citation type="journal article" date="2009" name="PLoS ONE">
        <title>An integrated genetic and cytogenetic map of the cucumber genome.</title>
        <authorList>
            <person name="Ren Y."/>
            <person name="Zhang Z."/>
            <person name="Liu J."/>
            <person name="Staub J.E."/>
            <person name="Han Y."/>
            <person name="Cheng Z."/>
            <person name="Li X."/>
            <person name="Lu J."/>
            <person name="Miao H."/>
            <person name="Kang H."/>
            <person name="Xie B."/>
            <person name="Gu X."/>
            <person name="Wang X."/>
            <person name="Du Y."/>
            <person name="Jin W."/>
            <person name="Huang S."/>
        </authorList>
    </citation>
    <scope>NUCLEOTIDE SEQUENCE [LARGE SCALE GENOMIC DNA]</scope>
    <source>
        <strain evidence="10">cv. 9930</strain>
    </source>
</reference>
<keyword evidence="7" id="KW-0472">Membrane</keyword>
<feature type="domain" description="Exostosin GT47" evidence="8">
    <location>
        <begin position="144"/>
        <end position="474"/>
    </location>
</feature>
<evidence type="ECO:0000256" key="7">
    <source>
        <dbReference type="SAM" id="Phobius"/>
    </source>
</evidence>
<keyword evidence="7" id="KW-0812">Transmembrane</keyword>
<feature type="region of interest" description="Disordered" evidence="6">
    <location>
        <begin position="47"/>
        <end position="133"/>
    </location>
</feature>
<reference evidence="9 10" key="3">
    <citation type="journal article" date="2010" name="BMC Genomics">
        <title>Transcriptome sequencing and comparative analysis of cucumber flowers with different sex types.</title>
        <authorList>
            <person name="Guo S."/>
            <person name="Zheng Y."/>
            <person name="Joung J.G."/>
            <person name="Liu S."/>
            <person name="Zhang Z."/>
            <person name="Crasta O.R."/>
            <person name="Sobral B.W."/>
            <person name="Xu Y."/>
            <person name="Huang S."/>
            <person name="Fei Z."/>
        </authorList>
    </citation>
    <scope>NUCLEOTIDE SEQUENCE [LARGE SCALE GENOMIC DNA]</scope>
    <source>
        <strain evidence="10">cv. 9930</strain>
    </source>
</reference>
<keyword evidence="7" id="KW-1133">Transmembrane helix</keyword>
<dbReference type="GO" id="GO:0016757">
    <property type="term" value="F:glycosyltransferase activity"/>
    <property type="evidence" value="ECO:0007669"/>
    <property type="project" value="UniProtKB-KW"/>
</dbReference>
<dbReference type="eggNOG" id="KOG1021">
    <property type="taxonomic scope" value="Eukaryota"/>
</dbReference>
<keyword evidence="5" id="KW-0333">Golgi apparatus</keyword>
<dbReference type="KEGG" id="csv:101219446"/>
<organism evidence="9 10">
    <name type="scientific">Cucumis sativus</name>
    <name type="common">Cucumber</name>
    <dbReference type="NCBI Taxonomy" id="3659"/>
    <lineage>
        <taxon>Eukaryota</taxon>
        <taxon>Viridiplantae</taxon>
        <taxon>Streptophyta</taxon>
        <taxon>Embryophyta</taxon>
        <taxon>Tracheophyta</taxon>
        <taxon>Spermatophyta</taxon>
        <taxon>Magnoliopsida</taxon>
        <taxon>eudicotyledons</taxon>
        <taxon>Gunneridae</taxon>
        <taxon>Pentapetalae</taxon>
        <taxon>rosids</taxon>
        <taxon>fabids</taxon>
        <taxon>Cucurbitales</taxon>
        <taxon>Cucurbitaceae</taxon>
        <taxon>Benincaseae</taxon>
        <taxon>Cucumis</taxon>
    </lineage>
</organism>
<accession>A0A0A0KYY2</accession>
<keyword evidence="3" id="KW-0328">Glycosyltransferase</keyword>
<evidence type="ECO:0000313" key="9">
    <source>
        <dbReference type="EMBL" id="KGN53051.1"/>
    </source>
</evidence>
<feature type="compositionally biased region" description="Basic residues" evidence="6">
    <location>
        <begin position="103"/>
        <end position="120"/>
    </location>
</feature>
<feature type="compositionally biased region" description="Polar residues" evidence="6">
    <location>
        <begin position="49"/>
        <end position="64"/>
    </location>
</feature>
<dbReference type="EMBL" id="CM002925">
    <property type="protein sequence ID" value="KGN53051.1"/>
    <property type="molecule type" value="Genomic_DNA"/>
</dbReference>
<dbReference type="Pfam" id="PF03016">
    <property type="entry name" value="Exostosin_GT47"/>
    <property type="match status" value="1"/>
</dbReference>
<dbReference type="OMA" id="NPISNDA"/>
<dbReference type="InterPro" id="IPR040911">
    <property type="entry name" value="Exostosin_GT47"/>
</dbReference>
<evidence type="ECO:0000256" key="2">
    <source>
        <dbReference type="ARBA" id="ARBA00010271"/>
    </source>
</evidence>
<reference evidence="9 10" key="4">
    <citation type="journal article" date="2011" name="BMC Genomics">
        <title>RNA-Seq improves annotation of protein-coding genes in the cucumber genome.</title>
        <authorList>
            <person name="Li Z."/>
            <person name="Zhang Z."/>
            <person name="Yan P."/>
            <person name="Huang S."/>
            <person name="Fei Z."/>
            <person name="Lin K."/>
        </authorList>
    </citation>
    <scope>NUCLEOTIDE SEQUENCE [LARGE SCALE GENOMIC DNA]</scope>
    <source>
        <strain evidence="10">cv. 9930</strain>
    </source>
</reference>
<dbReference type="InterPro" id="IPR004263">
    <property type="entry name" value="Exostosin"/>
</dbReference>
<keyword evidence="3" id="KW-0808">Transferase</keyword>
<name>A0A0A0KYY2_CUCSA</name>
<evidence type="ECO:0000256" key="1">
    <source>
        <dbReference type="ARBA" id="ARBA00004323"/>
    </source>
</evidence>
<evidence type="ECO:0000256" key="6">
    <source>
        <dbReference type="SAM" id="MobiDB-lite"/>
    </source>
</evidence>
<proteinExistence type="inferred from homology"/>
<reference evidence="9 10" key="1">
    <citation type="journal article" date="2009" name="Nat. Genet.">
        <title>The genome of the cucumber, Cucumis sativus L.</title>
        <authorList>
            <person name="Huang S."/>
            <person name="Li R."/>
            <person name="Zhang Z."/>
            <person name="Li L."/>
            <person name="Gu X."/>
            <person name="Fan W."/>
            <person name="Lucas W.J."/>
            <person name="Wang X."/>
            <person name="Xie B."/>
            <person name="Ni P."/>
            <person name="Ren Y."/>
            <person name="Zhu H."/>
            <person name="Li J."/>
            <person name="Lin K."/>
            <person name="Jin W."/>
            <person name="Fei Z."/>
            <person name="Li G."/>
            <person name="Staub J."/>
            <person name="Kilian A."/>
            <person name="van der Vossen E.A."/>
            <person name="Wu Y."/>
            <person name="Guo J."/>
            <person name="He J."/>
            <person name="Jia Z."/>
            <person name="Ren Y."/>
            <person name="Tian G."/>
            <person name="Lu Y."/>
            <person name="Ruan J."/>
            <person name="Qian W."/>
            <person name="Wang M."/>
            <person name="Huang Q."/>
            <person name="Li B."/>
            <person name="Xuan Z."/>
            <person name="Cao J."/>
            <person name="Asan"/>
            <person name="Wu Z."/>
            <person name="Zhang J."/>
            <person name="Cai Q."/>
            <person name="Bai Y."/>
            <person name="Zhao B."/>
            <person name="Han Y."/>
            <person name="Li Y."/>
            <person name="Li X."/>
            <person name="Wang S."/>
            <person name="Shi Q."/>
            <person name="Liu S."/>
            <person name="Cho W.K."/>
            <person name="Kim J.Y."/>
            <person name="Xu Y."/>
            <person name="Heller-Uszynska K."/>
            <person name="Miao H."/>
            <person name="Cheng Z."/>
            <person name="Zhang S."/>
            <person name="Wu J."/>
            <person name="Yang Y."/>
            <person name="Kang H."/>
            <person name="Li M."/>
            <person name="Liang H."/>
            <person name="Ren X."/>
            <person name="Shi Z."/>
            <person name="Wen M."/>
            <person name="Jian M."/>
            <person name="Yang H."/>
            <person name="Zhang G."/>
            <person name="Yang Z."/>
            <person name="Chen R."/>
            <person name="Liu S."/>
            <person name="Li J."/>
            <person name="Ma L."/>
            <person name="Liu H."/>
            <person name="Zhou Y."/>
            <person name="Zhao J."/>
            <person name="Fang X."/>
            <person name="Li G."/>
            <person name="Fang L."/>
            <person name="Li Y."/>
            <person name="Liu D."/>
            <person name="Zheng H."/>
            <person name="Zhang Y."/>
            <person name="Qin N."/>
            <person name="Li Z."/>
            <person name="Yang G."/>
            <person name="Yang S."/>
            <person name="Bolund L."/>
            <person name="Kristiansen K."/>
            <person name="Zheng H."/>
            <person name="Li S."/>
            <person name="Zhang X."/>
            <person name="Yang H."/>
            <person name="Wang J."/>
            <person name="Sun R."/>
            <person name="Zhang B."/>
            <person name="Jiang S."/>
            <person name="Wang J."/>
            <person name="Du Y."/>
            <person name="Li S."/>
        </authorList>
    </citation>
    <scope>NUCLEOTIDE SEQUENCE [LARGE SCALE GENOMIC DNA]</scope>
    <source>
        <strain evidence="10">cv. 9930</strain>
    </source>
</reference>
<evidence type="ECO:0000259" key="8">
    <source>
        <dbReference type="Pfam" id="PF03016"/>
    </source>
</evidence>
<comment type="subcellular location">
    <subcellularLocation>
        <location evidence="1">Golgi apparatus membrane</location>
        <topology evidence="1">Single-pass type II membrane protein</topology>
    </subcellularLocation>
</comment>
<dbReference type="Proteomes" id="UP000029981">
    <property type="component" value="Chromosome 4"/>
</dbReference>
<evidence type="ECO:0000256" key="4">
    <source>
        <dbReference type="ARBA" id="ARBA00022968"/>
    </source>
</evidence>
<dbReference type="AlphaFoldDB" id="A0A0A0KYY2"/>
<dbReference type="GO" id="GO:0000139">
    <property type="term" value="C:Golgi membrane"/>
    <property type="evidence" value="ECO:0007669"/>
    <property type="project" value="UniProtKB-SubCell"/>
</dbReference>
<sequence>MQKIIVPKCTNPIRFIALTSFILCFVLFFFDYSALYETRKNEVTHLTDDFSNSSSPVSLNPTNDTKPEKEAIVTDSESSSIDQNPEKEAIVKTQTISSTNSRPGRRSRKRAVRRRGRSVKTKPSQSHAVQLPKTVPLKTEDPSCIGKYIYVHNLPKKFNEDLVENCRLPHLKWSEVCRFMWENMGLGPKVQNPKRVLTNKGWFYTNQFALEVIFHQRMKQYKCLTKDSFKAAAIFVPFYAGLDVGPYLWGFNASIRDKGPVELGKWLSHTSEWKSLWGRDHFFIGGRITWDFRRNNENDSDWGSKLMLLPEPKNMTMLTIETGYWNNDYAIPYPTDFHPSSDSQIIEWQRKVKRQKRPFLFSFIGGPRPTQETSIRGELINQCKASKSCYFLACIPGEKKCGDPVAVINTFLNSVFCLQPPGDSFTRRSIFDAILAGCIPVFFHPGTAYAQYIWHLPKDHKKYSVFIPSKRVKEKEVNVSEVLEGISSKEVLEMRNQVVKMIPRVVYADPRSRLESFEDAFDIAVKGILERVERVRKGIEEGKDPTVDFADMNMKKFEMLGFI</sequence>
<feature type="transmembrane region" description="Helical" evidence="7">
    <location>
        <begin position="12"/>
        <end position="30"/>
    </location>
</feature>
<keyword evidence="4" id="KW-0735">Signal-anchor</keyword>
<dbReference type="PANTHER" id="PTHR11062">
    <property type="entry name" value="EXOSTOSIN HEPARAN SULFATE GLYCOSYLTRANSFERASE -RELATED"/>
    <property type="match status" value="1"/>
</dbReference>
<protein>
    <recommendedName>
        <fullName evidence="8">Exostosin GT47 domain-containing protein</fullName>
    </recommendedName>
</protein>
<keyword evidence="10" id="KW-1185">Reference proteome</keyword>
<dbReference type="PANTHER" id="PTHR11062:SF282">
    <property type="entry name" value="XYLOGLUCAN GALACTOSYLTRANSFERASE GT11-RELATED"/>
    <property type="match status" value="1"/>
</dbReference>
<evidence type="ECO:0000313" key="10">
    <source>
        <dbReference type="Proteomes" id="UP000029981"/>
    </source>
</evidence>
<gene>
    <name evidence="9" type="ORF">Csa_4G012470</name>
</gene>
<comment type="similarity">
    <text evidence="2">Belongs to the glycosyltransferase 47 family.</text>
</comment>
<feature type="compositionally biased region" description="Polar residues" evidence="6">
    <location>
        <begin position="92"/>
        <end position="101"/>
    </location>
</feature>
<evidence type="ECO:0000256" key="3">
    <source>
        <dbReference type="ARBA" id="ARBA00022676"/>
    </source>
</evidence>
<dbReference type="STRING" id="3659.A0A0A0KYY2"/>
<dbReference type="OrthoDB" id="1924787at2759"/>